<reference evidence="2 3" key="1">
    <citation type="journal article" date="2018" name="Nat. Biotechnol.">
        <title>A standardized bacterial taxonomy based on genome phylogeny substantially revises the tree of life.</title>
        <authorList>
            <person name="Parks D.H."/>
            <person name="Chuvochina M."/>
            <person name="Waite D.W."/>
            <person name="Rinke C."/>
            <person name="Skarshewski A."/>
            <person name="Chaumeil P.A."/>
            <person name="Hugenholtz P."/>
        </authorList>
    </citation>
    <scope>NUCLEOTIDE SEQUENCE [LARGE SCALE GENOMIC DNA]</scope>
    <source>
        <strain evidence="2">UBA9375</strain>
    </source>
</reference>
<evidence type="ECO:0000313" key="3">
    <source>
        <dbReference type="Proteomes" id="UP000263642"/>
    </source>
</evidence>
<dbReference type="PANTHER" id="PTHR33608:SF7">
    <property type="entry name" value="DUF58 DOMAIN-CONTAINING PROTEIN"/>
    <property type="match status" value="1"/>
</dbReference>
<dbReference type="InterPro" id="IPR036465">
    <property type="entry name" value="vWFA_dom_sf"/>
</dbReference>
<dbReference type="AlphaFoldDB" id="A0A3D3RCA0"/>
<feature type="domain" description="DUF58" evidence="1">
    <location>
        <begin position="42"/>
        <end position="248"/>
    </location>
</feature>
<evidence type="ECO:0000259" key="1">
    <source>
        <dbReference type="Pfam" id="PF01882"/>
    </source>
</evidence>
<dbReference type="EMBL" id="DQAY01000133">
    <property type="protein sequence ID" value="HCO25647.1"/>
    <property type="molecule type" value="Genomic_DNA"/>
</dbReference>
<dbReference type="PANTHER" id="PTHR33608">
    <property type="entry name" value="BLL2464 PROTEIN"/>
    <property type="match status" value="1"/>
</dbReference>
<dbReference type="Proteomes" id="UP000263642">
    <property type="component" value="Unassembled WGS sequence"/>
</dbReference>
<protein>
    <submittedName>
        <fullName evidence="2">DUF58 domain-containing protein</fullName>
    </submittedName>
</protein>
<comment type="caution">
    <text evidence="2">The sequence shown here is derived from an EMBL/GenBank/DDBJ whole genome shotgun (WGS) entry which is preliminary data.</text>
</comment>
<evidence type="ECO:0000313" key="2">
    <source>
        <dbReference type="EMBL" id="HCO25647.1"/>
    </source>
</evidence>
<dbReference type="GeneID" id="98645785"/>
<sequence length="295" mass="33915">MLPEAISRISRLEIRARTIVEGFLSGLHRSPFFGQSVEFAQHREYAPGDDVRNIDWKVWSKTDKYYIKQYEEDTNLQTTLLVDVSESMQFGTGPLSKYEYGCTAAAALAFLLLKQQDAVGMVTFDDGIRNRVPALSKRNHLNALLTALASEKPAKKTDIYDVLKEVAETRSQKGTIILISDLFVDRESLFKGLRLLQYRGHDLMLLHILDDQELDFDYSGTTRFEGMEEAGELVCDPRSLRDGYLKAMHEFLNEIRRRCAKNKFDYQTIRTSEYLDAALAHYLNHRIGMQQSIRQ</sequence>
<dbReference type="Pfam" id="PF01882">
    <property type="entry name" value="DUF58"/>
    <property type="match status" value="1"/>
</dbReference>
<dbReference type="RefSeq" id="WP_002645901.1">
    <property type="nucleotide sequence ID" value="NZ_CAXBMG010000013.1"/>
</dbReference>
<dbReference type="SUPFAM" id="SSF53300">
    <property type="entry name" value="vWA-like"/>
    <property type="match status" value="1"/>
</dbReference>
<accession>A0A3D3RCA0</accession>
<dbReference type="Gene3D" id="3.40.50.410">
    <property type="entry name" value="von Willebrand factor, type A domain"/>
    <property type="match status" value="1"/>
</dbReference>
<proteinExistence type="predicted"/>
<name>A0A3D3RCA0_9PLAN</name>
<gene>
    <name evidence="2" type="ORF">DIT97_22460</name>
</gene>
<dbReference type="InterPro" id="IPR002881">
    <property type="entry name" value="DUF58"/>
</dbReference>
<organism evidence="2 3">
    <name type="scientific">Gimesia maris</name>
    <dbReference type="NCBI Taxonomy" id="122"/>
    <lineage>
        <taxon>Bacteria</taxon>
        <taxon>Pseudomonadati</taxon>
        <taxon>Planctomycetota</taxon>
        <taxon>Planctomycetia</taxon>
        <taxon>Planctomycetales</taxon>
        <taxon>Planctomycetaceae</taxon>
        <taxon>Gimesia</taxon>
    </lineage>
</organism>